<dbReference type="Proteomes" id="UP000322840">
    <property type="component" value="Segment"/>
</dbReference>
<organism evidence="1 2">
    <name type="scientific">Proteus phage Saba</name>
    <dbReference type="NCBI Taxonomy" id="2596672"/>
    <lineage>
        <taxon>Viruses</taxon>
        <taxon>Duplodnaviria</taxon>
        <taxon>Heunggongvirae</taxon>
        <taxon>Uroviricota</taxon>
        <taxon>Caudoviricetes</taxon>
        <taxon>Casjensviridae</taxon>
        <taxon>Cenphatecvirus</taxon>
        <taxon>Cenphatecvirus saba</taxon>
    </lineage>
</organism>
<keyword evidence="2" id="KW-1185">Reference proteome</keyword>
<reference evidence="2" key="1">
    <citation type="submission" date="2019-06" db="EMBL/GenBank/DDBJ databases">
        <title>The Complete Genome of Proteus mirabilis Siphophage Saba.</title>
        <authorList>
            <person name="Nyugen J."/>
            <person name="Harb L."/>
            <person name="Moreland R."/>
            <person name="Liu M."/>
            <person name="Ramsey J."/>
        </authorList>
    </citation>
    <scope>NUCLEOTIDE SEQUENCE [LARGE SCALE GENOMIC DNA]</scope>
</reference>
<sequence>MSNITKIFLGAPARAELRQVVKLIKANADHYETIRLVNRNATAHLDVRLERGTDARYKATVTTIVNCEEVSVKAIQAGDVNTIESFIRESGALGSILKAVEKHEAFKESMANVRKSNDSEFDKFEEYNRKDVDAVSRAKARNAAFTAAYGRPGAEVRKQVSSFFEHVRSLMGITRGIHDEVVHVNPTANDKHVLTLRYTKFVPVNFKKLSRASSYVLEVLSCVGEGKYAKSIFVFASNPTSKQIRVARQIAIEQHKAGRVILGKRVITGSNRRHIVKNCSLFTDIGYGSYDVFGNITLC</sequence>
<evidence type="ECO:0000313" key="2">
    <source>
        <dbReference type="Proteomes" id="UP000322840"/>
    </source>
</evidence>
<gene>
    <name evidence="1" type="ORF">CPT_Saba_014</name>
</gene>
<protein>
    <submittedName>
        <fullName evidence="1">Uncharacterized protein</fullName>
    </submittedName>
</protein>
<evidence type="ECO:0000313" key="1">
    <source>
        <dbReference type="EMBL" id="QEG09387.1"/>
    </source>
</evidence>
<accession>A0A5B9N5B8</accession>
<name>A0A5B9N5B8_9CAUD</name>
<dbReference type="EMBL" id="MN062188">
    <property type="protein sequence ID" value="QEG09387.1"/>
    <property type="molecule type" value="Genomic_DNA"/>
</dbReference>
<proteinExistence type="predicted"/>